<feature type="compositionally biased region" description="Polar residues" evidence="1">
    <location>
        <begin position="94"/>
        <end position="109"/>
    </location>
</feature>
<feature type="compositionally biased region" description="Basic and acidic residues" evidence="1">
    <location>
        <begin position="1"/>
        <end position="30"/>
    </location>
</feature>
<proteinExistence type="predicted"/>
<feature type="region of interest" description="Disordered" evidence="1">
    <location>
        <begin position="1"/>
        <end position="48"/>
    </location>
</feature>
<dbReference type="SUPFAM" id="SSF160443">
    <property type="entry name" value="SMR domain-like"/>
    <property type="match status" value="1"/>
</dbReference>
<keyword evidence="4" id="KW-1185">Reference proteome</keyword>
<dbReference type="Pfam" id="PF07145">
    <property type="entry name" value="PAM2"/>
    <property type="match status" value="1"/>
</dbReference>
<reference evidence="4" key="2">
    <citation type="journal article" date="2017" name="Nat. Plants">
        <title>The Aegilops tauschii genome reveals multiple impacts of transposons.</title>
        <authorList>
            <person name="Zhao G."/>
            <person name="Zou C."/>
            <person name="Li K."/>
            <person name="Wang K."/>
            <person name="Li T."/>
            <person name="Gao L."/>
            <person name="Zhang X."/>
            <person name="Wang H."/>
            <person name="Yang Z."/>
            <person name="Liu X."/>
            <person name="Jiang W."/>
            <person name="Mao L."/>
            <person name="Kong X."/>
            <person name="Jiao Y."/>
            <person name="Jia J."/>
        </authorList>
    </citation>
    <scope>NUCLEOTIDE SEQUENCE [LARGE SCALE GENOMIC DNA]</scope>
    <source>
        <strain evidence="4">cv. AL8/78</strain>
    </source>
</reference>
<dbReference type="PANTHER" id="PTHR46651">
    <property type="entry name" value="POLYADENYLATE-BINDING PROTEIN-INTERACTING PROTEIN 7"/>
    <property type="match status" value="1"/>
</dbReference>
<dbReference type="Proteomes" id="UP000015105">
    <property type="component" value="Chromosome 4D"/>
</dbReference>
<reference evidence="3" key="3">
    <citation type="journal article" date="2017" name="Nature">
        <title>Genome sequence of the progenitor of the wheat D genome Aegilops tauschii.</title>
        <authorList>
            <person name="Luo M.C."/>
            <person name="Gu Y.Q."/>
            <person name="Puiu D."/>
            <person name="Wang H."/>
            <person name="Twardziok S.O."/>
            <person name="Deal K.R."/>
            <person name="Huo N."/>
            <person name="Zhu T."/>
            <person name="Wang L."/>
            <person name="Wang Y."/>
            <person name="McGuire P.E."/>
            <person name="Liu S."/>
            <person name="Long H."/>
            <person name="Ramasamy R.K."/>
            <person name="Rodriguez J.C."/>
            <person name="Van S.L."/>
            <person name="Yuan L."/>
            <person name="Wang Z."/>
            <person name="Xia Z."/>
            <person name="Xiao L."/>
            <person name="Anderson O.D."/>
            <person name="Ouyang S."/>
            <person name="Liang Y."/>
            <person name="Zimin A.V."/>
            <person name="Pertea G."/>
            <person name="Qi P."/>
            <person name="Bennetzen J.L."/>
            <person name="Dai X."/>
            <person name="Dawson M.W."/>
            <person name="Muller H.G."/>
            <person name="Kugler K."/>
            <person name="Rivarola-Duarte L."/>
            <person name="Spannagl M."/>
            <person name="Mayer K.F.X."/>
            <person name="Lu F.H."/>
            <person name="Bevan M.W."/>
            <person name="Leroy P."/>
            <person name="Li P."/>
            <person name="You F.M."/>
            <person name="Sun Q."/>
            <person name="Liu Z."/>
            <person name="Lyons E."/>
            <person name="Wicker T."/>
            <person name="Salzberg S.L."/>
            <person name="Devos K.M."/>
            <person name="Dvorak J."/>
        </authorList>
    </citation>
    <scope>NUCLEOTIDE SEQUENCE [LARGE SCALE GENOMIC DNA]</scope>
    <source>
        <strain evidence="3">cv. AL8/78</strain>
    </source>
</reference>
<dbReference type="InterPro" id="IPR036063">
    <property type="entry name" value="Smr_dom_sf"/>
</dbReference>
<dbReference type="InterPro" id="IPR002625">
    <property type="entry name" value="Smr_dom"/>
</dbReference>
<reference evidence="3" key="5">
    <citation type="journal article" date="2021" name="G3 (Bethesda)">
        <title>Aegilops tauschii genome assembly Aet v5.0 features greater sequence contiguity and improved annotation.</title>
        <authorList>
            <person name="Wang L."/>
            <person name="Zhu T."/>
            <person name="Rodriguez J.C."/>
            <person name="Deal K.R."/>
            <person name="Dubcovsky J."/>
            <person name="McGuire P.E."/>
            <person name="Lux T."/>
            <person name="Spannagl M."/>
            <person name="Mayer K.F.X."/>
            <person name="Baldrich P."/>
            <person name="Meyers B.C."/>
            <person name="Huo N."/>
            <person name="Gu Y.Q."/>
            <person name="Zhou H."/>
            <person name="Devos K.M."/>
            <person name="Bennetzen J.L."/>
            <person name="Unver T."/>
            <person name="Budak H."/>
            <person name="Gulick P.J."/>
            <person name="Galiba G."/>
            <person name="Kalapos B."/>
            <person name="Nelson D.R."/>
            <person name="Li P."/>
            <person name="You F.M."/>
            <person name="Luo M.C."/>
            <person name="Dvorak J."/>
        </authorList>
    </citation>
    <scope>NUCLEOTIDE SEQUENCE [LARGE SCALE GENOMIC DNA]</scope>
    <source>
        <strain evidence="3">cv. AL8/78</strain>
    </source>
</reference>
<dbReference type="PANTHER" id="PTHR46651:SF2">
    <property type="entry name" value="ATAXIN-2 C-TERMINAL REGION FAMILY PROTEIN, EXPRESSED"/>
    <property type="match status" value="1"/>
</dbReference>
<dbReference type="STRING" id="200361.A0A453IWT3"/>
<feature type="domain" description="Smr" evidence="2">
    <location>
        <begin position="494"/>
        <end position="568"/>
    </location>
</feature>
<protein>
    <recommendedName>
        <fullName evidence="2">Smr domain-containing protein</fullName>
    </recommendedName>
</protein>
<dbReference type="EnsemblPlants" id="AET4Gv20715100.12">
    <property type="protein sequence ID" value="AET4Gv20715100.12"/>
    <property type="gene ID" value="AET4Gv20715100"/>
</dbReference>
<dbReference type="AlphaFoldDB" id="A0A453IWT3"/>
<sequence>ANKSDRERGPEKKSLQNYCEGERKKEEAGKQGEASEGLEESPETLVSNSESAELLHLLISKMSIEERKISLINRTTSLNPNAVEFVPSCLRSVSDASNRSDTTKIPVSESSKEISADQPESVPSNPDEEAHRYWQQQLPDDITPDFNVLGQDETPGPDSLSLTGLSVNDGFGASLFSPNQTSRMQHHASPFVRDTLSTRGKFEFPGQEQPQATIMSPTASTMSPTAAPWVKTVRNGGQYGTNRRDASHYNGDSSIGSPLQSDAYYRNRRSFRSSMDIMTQLENKVDGRLNQNLRSLSFGHSSPPSPVSYAQNGLANYNKEAFGLPNSPYRSHSAILTDDIISPSAGRERLSLDSPRGRYKTTNLPVTSLGSSRGSHLLAGSYNGNHDMISNNTLQNIAGVQTGPTWLDTDATANMFLEKDEVHDFASLRQALLEQQDRQAFLTSGNPLAKELNIKELYSIQSRLAQEKARENIYQQRFQMPELQGLIQEQNPAIDLCGLHASEAMHVLNNELNNRRKIARSTGRRLQAIIISNPRTPARLTAAIEQYLLEHGLQYTQAQPGLFRVLLQ</sequence>
<dbReference type="InterPro" id="IPR009818">
    <property type="entry name" value="PAM2_motif"/>
</dbReference>
<dbReference type="Gene3D" id="3.30.1370.110">
    <property type="match status" value="1"/>
</dbReference>
<evidence type="ECO:0000313" key="3">
    <source>
        <dbReference type="EnsemblPlants" id="AET4Gv20715100.12"/>
    </source>
</evidence>
<name>A0A453IWT3_AEGTS</name>
<dbReference type="Gramene" id="AET4Gv20715100.12">
    <property type="protein sequence ID" value="AET4Gv20715100.12"/>
    <property type="gene ID" value="AET4Gv20715100"/>
</dbReference>
<accession>A0A453IWT3</accession>
<evidence type="ECO:0000313" key="4">
    <source>
        <dbReference type="Proteomes" id="UP000015105"/>
    </source>
</evidence>
<reference evidence="4" key="1">
    <citation type="journal article" date="2014" name="Science">
        <title>Ancient hybridizations among the ancestral genomes of bread wheat.</title>
        <authorList>
            <consortium name="International Wheat Genome Sequencing Consortium,"/>
            <person name="Marcussen T."/>
            <person name="Sandve S.R."/>
            <person name="Heier L."/>
            <person name="Spannagl M."/>
            <person name="Pfeifer M."/>
            <person name="Jakobsen K.S."/>
            <person name="Wulff B.B."/>
            <person name="Steuernagel B."/>
            <person name="Mayer K.F."/>
            <person name="Olsen O.A."/>
        </authorList>
    </citation>
    <scope>NUCLEOTIDE SEQUENCE [LARGE SCALE GENOMIC DNA]</scope>
    <source>
        <strain evidence="4">cv. AL8/78</strain>
    </source>
</reference>
<evidence type="ECO:0000259" key="2">
    <source>
        <dbReference type="PROSITE" id="PS50828"/>
    </source>
</evidence>
<feature type="region of interest" description="Disordered" evidence="1">
    <location>
        <begin position="93"/>
        <end position="131"/>
    </location>
</feature>
<reference evidence="3" key="4">
    <citation type="submission" date="2019-03" db="UniProtKB">
        <authorList>
            <consortium name="EnsemblPlants"/>
        </authorList>
    </citation>
    <scope>IDENTIFICATION</scope>
</reference>
<evidence type="ECO:0000256" key="1">
    <source>
        <dbReference type="SAM" id="MobiDB-lite"/>
    </source>
</evidence>
<organism evidence="3 4">
    <name type="scientific">Aegilops tauschii subsp. strangulata</name>
    <name type="common">Goatgrass</name>
    <dbReference type="NCBI Taxonomy" id="200361"/>
    <lineage>
        <taxon>Eukaryota</taxon>
        <taxon>Viridiplantae</taxon>
        <taxon>Streptophyta</taxon>
        <taxon>Embryophyta</taxon>
        <taxon>Tracheophyta</taxon>
        <taxon>Spermatophyta</taxon>
        <taxon>Magnoliopsida</taxon>
        <taxon>Liliopsida</taxon>
        <taxon>Poales</taxon>
        <taxon>Poaceae</taxon>
        <taxon>BOP clade</taxon>
        <taxon>Pooideae</taxon>
        <taxon>Triticodae</taxon>
        <taxon>Triticeae</taxon>
        <taxon>Triticinae</taxon>
        <taxon>Aegilops</taxon>
    </lineage>
</organism>
<dbReference type="InterPro" id="IPR053242">
    <property type="entry name" value="PAM2-like_domain"/>
</dbReference>
<dbReference type="PROSITE" id="PS50828">
    <property type="entry name" value="SMR"/>
    <property type="match status" value="1"/>
</dbReference>